<keyword evidence="4 7" id="KW-0328">Glycosyltransferase</keyword>
<dbReference type="UniPathway" id="UPA00378"/>
<reference evidence="10 11" key="2">
    <citation type="submission" date="2019-01" db="EMBL/GenBank/DDBJ databases">
        <title>The decoding of complex shrimp genome reveals the adaptation for benthos swimmer, frequently molting mechanism and breeding impact on genome.</title>
        <authorList>
            <person name="Sun Y."/>
            <person name="Gao Y."/>
            <person name="Yu Y."/>
        </authorList>
    </citation>
    <scope>NUCLEOTIDE SEQUENCE [LARGE SCALE GENOMIC DNA]</scope>
    <source>
        <tissue evidence="10">Muscle</tissue>
    </source>
</reference>
<dbReference type="InterPro" id="IPR055270">
    <property type="entry name" value="Glyco_tran_10_C"/>
</dbReference>
<dbReference type="Pfam" id="PF00852">
    <property type="entry name" value="Glyco_transf_10"/>
    <property type="match status" value="1"/>
</dbReference>
<dbReference type="PANTHER" id="PTHR48438:SF1">
    <property type="entry name" value="ALPHA-(1,3)-FUCOSYLTRANSFERASE C-RELATED"/>
    <property type="match status" value="1"/>
</dbReference>
<evidence type="ECO:0000256" key="2">
    <source>
        <dbReference type="ARBA" id="ARBA00004922"/>
    </source>
</evidence>
<sequence>MVSRPRRHSVPTMESVKPRVSVIQLVLILSGTSAVLVLVYKQQLEGLTKAAPARYNPLTKTFVGVTAPPVNLTRLDTKQTKLILYWTSWFGGKWAGRFTTDTKEGMRRWVVPSGTASSPMTERGWKRHTRPHPFPPVSARASSSADTRPRGGRGSGGCGSTWSPDSGPGKRSLSIVRIHKMNHLVNWTMTYHSNSDIMAFYGYFRSLDSFEQPRFTRYHGAVATNELPTSHLMASPSRPRFTGTTVQMLRMSSQPSDKPLNGLSLSRPLRPNFIENHPTALSQYLRAMAEGITLEDLMGASWRSVVEKPQLVAWLSSHCGTLSKREDYVQELSNYVSVGKYGSCGQRCGRDCWPNIIGNYTFYLSLENSWCDDYVTEKLYMPLALYMVPVSPLVTAANYSRILPPNSYIDAREYHPKELAQLMIRLRAIPWRWAGAYHLWRGFWEVRVGGNFCELCQRLHTDGETKHQADVPAWRGRNGRCQVVREYVCAGSDCLAKIH</sequence>
<evidence type="ECO:0000256" key="6">
    <source>
        <dbReference type="ARBA" id="ARBA00023034"/>
    </source>
</evidence>
<dbReference type="AlphaFoldDB" id="A0A3R7PIG6"/>
<keyword evidence="6 7" id="KW-0333">Golgi apparatus</keyword>
<feature type="region of interest" description="Disordered" evidence="8">
    <location>
        <begin position="112"/>
        <end position="169"/>
    </location>
</feature>
<dbReference type="InterPro" id="IPR038577">
    <property type="entry name" value="GT10-like_C_sf"/>
</dbReference>
<dbReference type="EC" id="2.4.1.-" evidence="7"/>
<evidence type="ECO:0000256" key="8">
    <source>
        <dbReference type="SAM" id="MobiDB-lite"/>
    </source>
</evidence>
<organism evidence="10 11">
    <name type="scientific">Penaeus vannamei</name>
    <name type="common">Whiteleg shrimp</name>
    <name type="synonym">Litopenaeus vannamei</name>
    <dbReference type="NCBI Taxonomy" id="6689"/>
    <lineage>
        <taxon>Eukaryota</taxon>
        <taxon>Metazoa</taxon>
        <taxon>Ecdysozoa</taxon>
        <taxon>Arthropoda</taxon>
        <taxon>Crustacea</taxon>
        <taxon>Multicrustacea</taxon>
        <taxon>Malacostraca</taxon>
        <taxon>Eumalacostraca</taxon>
        <taxon>Eucarida</taxon>
        <taxon>Decapoda</taxon>
        <taxon>Dendrobranchiata</taxon>
        <taxon>Penaeoidea</taxon>
        <taxon>Penaeidae</taxon>
        <taxon>Penaeus</taxon>
    </lineage>
</organism>
<keyword evidence="5 7" id="KW-0808">Transferase</keyword>
<comment type="subcellular location">
    <subcellularLocation>
        <location evidence="1">Golgi apparatus membrane</location>
        <topology evidence="1">Single-pass type II membrane protein</topology>
    </subcellularLocation>
    <subcellularLocation>
        <location evidence="7">Golgi apparatus</location>
        <location evidence="7">Golgi stack membrane</location>
        <topology evidence="7">Single-pass type II membrane protein</topology>
    </subcellularLocation>
</comment>
<feature type="transmembrane region" description="Helical" evidence="7">
    <location>
        <begin position="20"/>
        <end position="40"/>
    </location>
</feature>
<evidence type="ECO:0000256" key="5">
    <source>
        <dbReference type="ARBA" id="ARBA00022679"/>
    </source>
</evidence>
<dbReference type="SUPFAM" id="SSF53756">
    <property type="entry name" value="UDP-Glycosyltransferase/glycogen phosphorylase"/>
    <property type="match status" value="2"/>
</dbReference>
<evidence type="ECO:0000256" key="7">
    <source>
        <dbReference type="RuleBase" id="RU003832"/>
    </source>
</evidence>
<feature type="domain" description="Fucosyltransferase C-terminal" evidence="9">
    <location>
        <begin position="307"/>
        <end position="474"/>
    </location>
</feature>
<keyword evidence="11" id="KW-1185">Reference proteome</keyword>
<dbReference type="PANTHER" id="PTHR48438">
    <property type="entry name" value="ALPHA-(1,3)-FUCOSYLTRANSFERASE C-RELATED"/>
    <property type="match status" value="1"/>
</dbReference>
<keyword evidence="7" id="KW-1133">Transmembrane helix</keyword>
<dbReference type="InterPro" id="IPR001503">
    <property type="entry name" value="Glyco_trans_10"/>
</dbReference>
<evidence type="ECO:0000256" key="3">
    <source>
        <dbReference type="ARBA" id="ARBA00008919"/>
    </source>
</evidence>
<proteinExistence type="inferred from homology"/>
<keyword evidence="7" id="KW-0812">Transmembrane</keyword>
<comment type="caution">
    <text evidence="10">The sequence shown here is derived from an EMBL/GenBank/DDBJ whole genome shotgun (WGS) entry which is preliminary data.</text>
</comment>
<evidence type="ECO:0000259" key="9">
    <source>
        <dbReference type="Pfam" id="PF00852"/>
    </source>
</evidence>
<dbReference type="Proteomes" id="UP000283509">
    <property type="component" value="Unassembled WGS sequence"/>
</dbReference>
<comment type="pathway">
    <text evidence="2">Protein modification; protein glycosylation.</text>
</comment>
<dbReference type="EMBL" id="QCYY01002085">
    <property type="protein sequence ID" value="ROT72985.1"/>
    <property type="molecule type" value="Genomic_DNA"/>
</dbReference>
<dbReference type="OrthoDB" id="427096at2759"/>
<protein>
    <recommendedName>
        <fullName evidence="7">Fucosyltransferase</fullName>
        <ecNumber evidence="7">2.4.1.-</ecNumber>
    </recommendedName>
</protein>
<dbReference type="GO" id="GO:0000139">
    <property type="term" value="C:Golgi membrane"/>
    <property type="evidence" value="ECO:0007669"/>
    <property type="project" value="UniProtKB-SubCell"/>
</dbReference>
<gene>
    <name evidence="10" type="ORF">C7M84_008611</name>
</gene>
<accession>A0A3R7PIG6</accession>
<evidence type="ECO:0000313" key="11">
    <source>
        <dbReference type="Proteomes" id="UP000283509"/>
    </source>
</evidence>
<dbReference type="Gene3D" id="3.40.50.11660">
    <property type="entry name" value="Glycosyl transferase family 10, C-terminal domain"/>
    <property type="match status" value="1"/>
</dbReference>
<dbReference type="GO" id="GO:0032580">
    <property type="term" value="C:Golgi cisterna membrane"/>
    <property type="evidence" value="ECO:0007669"/>
    <property type="project" value="UniProtKB-SubCell"/>
</dbReference>
<evidence type="ECO:0000256" key="1">
    <source>
        <dbReference type="ARBA" id="ARBA00004323"/>
    </source>
</evidence>
<reference evidence="10 11" key="1">
    <citation type="submission" date="2018-04" db="EMBL/GenBank/DDBJ databases">
        <authorList>
            <person name="Zhang X."/>
            <person name="Yuan J."/>
            <person name="Li F."/>
            <person name="Xiang J."/>
        </authorList>
    </citation>
    <scope>NUCLEOTIDE SEQUENCE [LARGE SCALE GENOMIC DNA]</scope>
    <source>
        <tissue evidence="10">Muscle</tissue>
    </source>
</reference>
<evidence type="ECO:0000313" key="10">
    <source>
        <dbReference type="EMBL" id="ROT72985.1"/>
    </source>
</evidence>
<dbReference type="GO" id="GO:0008417">
    <property type="term" value="F:fucosyltransferase activity"/>
    <property type="evidence" value="ECO:0007669"/>
    <property type="project" value="InterPro"/>
</dbReference>
<evidence type="ECO:0000256" key="4">
    <source>
        <dbReference type="ARBA" id="ARBA00022676"/>
    </source>
</evidence>
<name>A0A3R7PIG6_PENVA</name>
<comment type="similarity">
    <text evidence="3 7">Belongs to the glycosyltransferase 10 family.</text>
</comment>
<keyword evidence="7" id="KW-0472">Membrane</keyword>